<evidence type="ECO:0000313" key="7">
    <source>
        <dbReference type="Proteomes" id="UP000010471"/>
    </source>
</evidence>
<evidence type="ECO:0000256" key="3">
    <source>
        <dbReference type="ARBA" id="ARBA00022989"/>
    </source>
</evidence>
<dbReference type="KEGG" id="mic:Mic7113_1655"/>
<dbReference type="EMBL" id="CP003630">
    <property type="protein sequence ID" value="AFZ17524.1"/>
    <property type="molecule type" value="Genomic_DNA"/>
</dbReference>
<evidence type="ECO:0000256" key="2">
    <source>
        <dbReference type="ARBA" id="ARBA00022692"/>
    </source>
</evidence>
<dbReference type="InterPro" id="IPR006260">
    <property type="entry name" value="TonB/TolA_C"/>
</dbReference>
<keyword evidence="4" id="KW-0472">Membrane</keyword>
<dbReference type="Gene3D" id="3.30.1150.10">
    <property type="match status" value="1"/>
</dbReference>
<accession>K9WCP4</accession>
<dbReference type="Proteomes" id="UP000010471">
    <property type="component" value="Chromosome"/>
</dbReference>
<evidence type="ECO:0000313" key="6">
    <source>
        <dbReference type="EMBL" id="AFZ17524.1"/>
    </source>
</evidence>
<keyword evidence="2" id="KW-0812">Transmembrane</keyword>
<evidence type="ECO:0000256" key="4">
    <source>
        <dbReference type="ARBA" id="ARBA00023136"/>
    </source>
</evidence>
<reference evidence="6 7" key="1">
    <citation type="submission" date="2012-06" db="EMBL/GenBank/DDBJ databases">
        <title>Finished chromosome of genome of Microcoleus sp. PCC 7113.</title>
        <authorList>
            <consortium name="US DOE Joint Genome Institute"/>
            <person name="Gugger M."/>
            <person name="Coursin T."/>
            <person name="Rippka R."/>
            <person name="Tandeau De Marsac N."/>
            <person name="Huntemann M."/>
            <person name="Wei C.-L."/>
            <person name="Han J."/>
            <person name="Detter J.C."/>
            <person name="Han C."/>
            <person name="Tapia R."/>
            <person name="Chen A."/>
            <person name="Kyrpides N."/>
            <person name="Mavromatis K."/>
            <person name="Markowitz V."/>
            <person name="Szeto E."/>
            <person name="Ivanova N."/>
            <person name="Pagani I."/>
            <person name="Pati A."/>
            <person name="Goodwin L."/>
            <person name="Nordberg H.P."/>
            <person name="Cantor M.N."/>
            <person name="Hua S.X."/>
            <person name="Woyke T."/>
            <person name="Kerfeld C.A."/>
        </authorList>
    </citation>
    <scope>NUCLEOTIDE SEQUENCE [LARGE SCALE GENOMIC DNA]</scope>
    <source>
        <strain evidence="6 7">PCC 7113</strain>
    </source>
</reference>
<evidence type="ECO:0000256" key="1">
    <source>
        <dbReference type="ARBA" id="ARBA00004167"/>
    </source>
</evidence>
<keyword evidence="7" id="KW-1185">Reference proteome</keyword>
<name>K9WCP4_9CYAN</name>
<feature type="region of interest" description="Disordered" evidence="5">
    <location>
        <begin position="57"/>
        <end position="77"/>
    </location>
</feature>
<sequence>MFCTIRRLGITLLIASSLNIVSSSRHPLLARAIARSSTQKAIAFAHPQKHLSTVTAQVPTDSAPTRPQNSPNSNPTAGLRCISGCAPQYPAALAGEEGSARVRVVVDRNGNVVEAQVLGGSAVTEFLVAPNGNVVPKDGETTIYSKLAEAALASAKQMKFTPLANKEQAAVIVNIKYTIAGTDFDRQFRQRQERERQQQQERERQKQQKTEPIPATE</sequence>
<dbReference type="HOGENOM" id="CLU_1271091_0_0_3"/>
<dbReference type="SUPFAM" id="SSF74653">
    <property type="entry name" value="TolA/TonB C-terminal domain"/>
    <property type="match status" value="1"/>
</dbReference>
<dbReference type="AlphaFoldDB" id="K9WCP4"/>
<gene>
    <name evidence="6" type="ORF">Mic7113_1655</name>
</gene>
<dbReference type="STRING" id="1173027.Mic7113_1655"/>
<dbReference type="NCBIfam" id="TIGR01352">
    <property type="entry name" value="tonB_Cterm"/>
    <property type="match status" value="1"/>
</dbReference>
<dbReference type="GO" id="GO:0016020">
    <property type="term" value="C:membrane"/>
    <property type="evidence" value="ECO:0007669"/>
    <property type="project" value="UniProtKB-SubCell"/>
</dbReference>
<dbReference type="eggNOG" id="COG0810">
    <property type="taxonomic scope" value="Bacteria"/>
</dbReference>
<keyword evidence="3" id="KW-1133">Transmembrane helix</keyword>
<protein>
    <submittedName>
        <fullName evidence="6">TonB family protein</fullName>
    </submittedName>
</protein>
<organism evidence="6 7">
    <name type="scientific">Allocoleopsis franciscana PCC 7113</name>
    <dbReference type="NCBI Taxonomy" id="1173027"/>
    <lineage>
        <taxon>Bacteria</taxon>
        <taxon>Bacillati</taxon>
        <taxon>Cyanobacteriota</taxon>
        <taxon>Cyanophyceae</taxon>
        <taxon>Coleofasciculales</taxon>
        <taxon>Coleofasciculaceae</taxon>
        <taxon>Allocoleopsis</taxon>
        <taxon>Allocoleopsis franciscana</taxon>
    </lineage>
</organism>
<evidence type="ECO:0000256" key="5">
    <source>
        <dbReference type="SAM" id="MobiDB-lite"/>
    </source>
</evidence>
<proteinExistence type="predicted"/>
<comment type="subcellular location">
    <subcellularLocation>
        <location evidence="1">Membrane</location>
        <topology evidence="1">Single-pass membrane protein</topology>
    </subcellularLocation>
</comment>
<feature type="compositionally biased region" description="Basic and acidic residues" evidence="5">
    <location>
        <begin position="186"/>
        <end position="209"/>
    </location>
</feature>
<feature type="compositionally biased region" description="Polar residues" evidence="5">
    <location>
        <begin position="57"/>
        <end position="76"/>
    </location>
</feature>
<feature type="region of interest" description="Disordered" evidence="5">
    <location>
        <begin position="186"/>
        <end position="217"/>
    </location>
</feature>